<dbReference type="EMBL" id="GBXM01014924">
    <property type="protein sequence ID" value="JAH93653.1"/>
    <property type="molecule type" value="Transcribed_RNA"/>
</dbReference>
<proteinExistence type="predicted"/>
<sequence>MCIKVTSQNCNTWANFLATRIGCETHACYVKVFLLSRSGGHTTKQDYVDSKLHYISKSILYEHLNITPVCT</sequence>
<evidence type="ECO:0000313" key="1">
    <source>
        <dbReference type="EMBL" id="JAH93653.1"/>
    </source>
</evidence>
<name>A0A0E9WVX3_ANGAN</name>
<organism evidence="1">
    <name type="scientific">Anguilla anguilla</name>
    <name type="common">European freshwater eel</name>
    <name type="synonym">Muraena anguilla</name>
    <dbReference type="NCBI Taxonomy" id="7936"/>
    <lineage>
        <taxon>Eukaryota</taxon>
        <taxon>Metazoa</taxon>
        <taxon>Chordata</taxon>
        <taxon>Craniata</taxon>
        <taxon>Vertebrata</taxon>
        <taxon>Euteleostomi</taxon>
        <taxon>Actinopterygii</taxon>
        <taxon>Neopterygii</taxon>
        <taxon>Teleostei</taxon>
        <taxon>Anguilliformes</taxon>
        <taxon>Anguillidae</taxon>
        <taxon>Anguilla</taxon>
    </lineage>
</organism>
<reference evidence="1" key="1">
    <citation type="submission" date="2014-11" db="EMBL/GenBank/DDBJ databases">
        <authorList>
            <person name="Amaro Gonzalez C."/>
        </authorList>
    </citation>
    <scope>NUCLEOTIDE SEQUENCE</scope>
</reference>
<protein>
    <submittedName>
        <fullName evidence="1">Uncharacterized protein</fullName>
    </submittedName>
</protein>
<dbReference type="AlphaFoldDB" id="A0A0E9WVX3"/>
<accession>A0A0E9WVX3</accession>
<reference evidence="1" key="2">
    <citation type="journal article" date="2015" name="Fish Shellfish Immunol.">
        <title>Early steps in the European eel (Anguilla anguilla)-Vibrio vulnificus interaction in the gills: Role of the RtxA13 toxin.</title>
        <authorList>
            <person name="Callol A."/>
            <person name="Pajuelo D."/>
            <person name="Ebbesson L."/>
            <person name="Teles M."/>
            <person name="MacKenzie S."/>
            <person name="Amaro C."/>
        </authorList>
    </citation>
    <scope>NUCLEOTIDE SEQUENCE</scope>
</reference>